<protein>
    <submittedName>
        <fullName evidence="1">Uncharacterized protein</fullName>
    </submittedName>
</protein>
<name>A0A915YRM5_9GLOM</name>
<reference evidence="1" key="1">
    <citation type="submission" date="2020-05" db="EMBL/GenBank/DDBJ databases">
        <authorList>
            <person name="Rincon C."/>
            <person name="Sanders R I."/>
            <person name="Robbins C."/>
            <person name="Chaturvedi A."/>
        </authorList>
    </citation>
    <scope>NUCLEOTIDE SEQUENCE</scope>
    <source>
        <strain evidence="1">CHB12</strain>
    </source>
</reference>
<sequence length="349" mass="39238">METFHGRITSTKDALIIFEACRQGVLCRTTRRMVEDEKKILRAGSVYVYDEAESGIKRWTDGKIWSPSKIVGDFLVYQELEMRFPFVKSYDKLNKKTKQRIKNEDLKVQISAKGTFIHRKIGLSKKTITVKLNDSLHHMIIYEDKEGSHNFLYSPCAYVQLLTIEPGVDLVQNEALRRHKVITYNDRPSPKLNKVRGSGDVDMLSPIAVKNECDEKAVDHSISSSTLFTIPPIRSVSLTQTLPANTEALYYVPIQALQETSKVDVSEATLLNVVNLSQENNQQTSTNSDLESVQLIVDGINILQNNGHSLPFNILPAYATVAVRDTAVPNTTVDAVNSDFFGLVDFSRL</sequence>
<proteinExistence type="predicted"/>
<evidence type="ECO:0000313" key="2">
    <source>
        <dbReference type="Proteomes" id="UP000684084"/>
    </source>
</evidence>
<dbReference type="EMBL" id="CAGKOT010000003">
    <property type="protein sequence ID" value="CAB5319626.1"/>
    <property type="molecule type" value="Genomic_DNA"/>
</dbReference>
<accession>A0A915YRM5</accession>
<dbReference type="PANTHER" id="PTHR28027:SF2">
    <property type="entry name" value="TRANSCRIPTIONAL REGULATOR MIT1"/>
    <property type="match status" value="1"/>
</dbReference>
<dbReference type="Pfam" id="PF09729">
    <property type="entry name" value="Gti1_Pac2"/>
    <property type="match status" value="1"/>
</dbReference>
<dbReference type="GO" id="GO:0003677">
    <property type="term" value="F:DNA binding"/>
    <property type="evidence" value="ECO:0007669"/>
    <property type="project" value="TreeGrafter"/>
</dbReference>
<organism evidence="1 2">
    <name type="scientific">Rhizophagus irregularis</name>
    <dbReference type="NCBI Taxonomy" id="588596"/>
    <lineage>
        <taxon>Eukaryota</taxon>
        <taxon>Fungi</taxon>
        <taxon>Fungi incertae sedis</taxon>
        <taxon>Mucoromycota</taxon>
        <taxon>Glomeromycotina</taxon>
        <taxon>Glomeromycetes</taxon>
        <taxon>Glomerales</taxon>
        <taxon>Glomeraceae</taxon>
        <taxon>Rhizophagus</taxon>
    </lineage>
</organism>
<evidence type="ECO:0000313" key="1">
    <source>
        <dbReference type="EMBL" id="CAB5319626.1"/>
    </source>
</evidence>
<dbReference type="Proteomes" id="UP000684084">
    <property type="component" value="Unassembled WGS sequence"/>
</dbReference>
<comment type="caution">
    <text evidence="1">The sequence shown here is derived from an EMBL/GenBank/DDBJ whole genome shotgun (WGS) entry which is preliminary data.</text>
</comment>
<dbReference type="InterPro" id="IPR018608">
    <property type="entry name" value="Gti1/Pac2"/>
</dbReference>
<dbReference type="OrthoDB" id="5572844at2759"/>
<dbReference type="PANTHER" id="PTHR28027">
    <property type="entry name" value="TRANSCRIPTIONAL REGULATOR MIT1"/>
    <property type="match status" value="1"/>
</dbReference>
<gene>
    <name evidence="1" type="ORF">CHRIB12_LOCUS2099</name>
</gene>
<dbReference type="AlphaFoldDB" id="A0A915YRM5"/>
<dbReference type="VEuPathDB" id="FungiDB:RhiirFUN_004867"/>